<reference evidence="2" key="2">
    <citation type="submission" date="2013-06" db="EMBL/GenBank/DDBJ databases">
        <authorList>
            <consortium name="DOE Joint Genome Institute"/>
            <person name="Riley R."/>
            <person name="Floudas D."/>
            <person name="Binder M."/>
            <person name="Barry K."/>
            <person name="Blanchette R.A."/>
            <person name="Henrissat B."/>
            <person name="Martinez A.T."/>
            <person name="Otillar R."/>
            <person name="Spatafora J.W."/>
            <person name="Yadav J.S."/>
            <person name="Aerts A."/>
            <person name="Benoit I."/>
            <person name="Boyd A."/>
            <person name="Carlson A."/>
            <person name="Copeland A."/>
            <person name="Coutinho P.M."/>
            <person name="De Vries R.P."/>
            <person name="Ferreira P."/>
            <person name="Findley K."/>
            <person name="Foster B."/>
            <person name="Gaskell J."/>
            <person name="Glotzer D."/>
            <person name="Gorecki P."/>
            <person name="Heitman J."/>
            <person name="Hesse C."/>
            <person name="Hori C."/>
            <person name="Igarashi K."/>
            <person name="Jurgens J.A."/>
            <person name="Kallen N."/>
            <person name="Kersten P."/>
            <person name="Kohler A."/>
            <person name="Kues U."/>
            <person name="Kumar T.K."/>
            <person name="Kuo A."/>
            <person name="LaButti K."/>
            <person name="Larrondo L.F."/>
            <person name="Lindquist E."/>
            <person name="Ling A."/>
            <person name="Lombard V."/>
            <person name="Lucas S."/>
            <person name="Lundell T."/>
            <person name="Martin R."/>
            <person name="McLaughlin D.J."/>
            <person name="Morgenstern I."/>
            <person name="Morin E."/>
            <person name="Murat C."/>
            <person name="Nagy L.G."/>
            <person name="Nolan M."/>
            <person name="Ohm R.A."/>
            <person name="Patyshakuliyeva A."/>
            <person name="Rokas A."/>
            <person name="Ruiz-Duenas F.J."/>
            <person name="Sabat G."/>
            <person name="Salamov A."/>
            <person name="Samejima M."/>
            <person name="Schmutz J."/>
            <person name="Slot J.C."/>
            <person name="St John F."/>
            <person name="Stenlid J."/>
            <person name="Sun H."/>
            <person name="Sun S."/>
            <person name="Syed K."/>
            <person name="Tsang A."/>
            <person name="Wiebenga A."/>
            <person name="Young D."/>
            <person name="Pisabarro A."/>
            <person name="Eastwood D.C."/>
            <person name="Martin F."/>
            <person name="Cullen D."/>
            <person name="Hibbett D.S."/>
            <person name="Grigoriev I.V."/>
        </authorList>
    </citation>
    <scope>NUCLEOTIDE SEQUENCE</scope>
    <source>
        <strain evidence="2">FP-58527 SS1</strain>
    </source>
</reference>
<organism evidence="2 4">
    <name type="scientific">Fomitopsis schrenkii</name>
    <name type="common">Brown rot fungus</name>
    <dbReference type="NCBI Taxonomy" id="2126942"/>
    <lineage>
        <taxon>Eukaryota</taxon>
        <taxon>Fungi</taxon>
        <taxon>Dikarya</taxon>
        <taxon>Basidiomycota</taxon>
        <taxon>Agaricomycotina</taxon>
        <taxon>Agaricomycetes</taxon>
        <taxon>Polyporales</taxon>
        <taxon>Fomitopsis</taxon>
    </lineage>
</organism>
<feature type="region of interest" description="Disordered" evidence="1">
    <location>
        <begin position="76"/>
        <end position="116"/>
    </location>
</feature>
<reference evidence="2 4" key="1">
    <citation type="journal article" date="2012" name="Science">
        <title>The Paleozoic origin of enzymatic lignin decomposition reconstructed from 31 fungal genomes.</title>
        <authorList>
            <person name="Floudas D."/>
            <person name="Binder M."/>
            <person name="Riley R."/>
            <person name="Barry K."/>
            <person name="Blanchette R.A."/>
            <person name="Henrissat B."/>
            <person name="Martinez A.T."/>
            <person name="Otillar R."/>
            <person name="Spatafora J.W."/>
            <person name="Yadav J.S."/>
            <person name="Aerts A."/>
            <person name="Benoit I."/>
            <person name="Boyd A."/>
            <person name="Carlson A."/>
            <person name="Copeland A."/>
            <person name="Coutinho P.M."/>
            <person name="de Vries R.P."/>
            <person name="Ferreira P."/>
            <person name="Findley K."/>
            <person name="Foster B."/>
            <person name="Gaskell J."/>
            <person name="Glotzer D."/>
            <person name="Gorecki P."/>
            <person name="Heitman J."/>
            <person name="Hesse C."/>
            <person name="Hori C."/>
            <person name="Igarashi K."/>
            <person name="Jurgens J.A."/>
            <person name="Kallen N."/>
            <person name="Kersten P."/>
            <person name="Kohler A."/>
            <person name="Kuees U."/>
            <person name="Kumar T.K.A."/>
            <person name="Kuo A."/>
            <person name="LaButti K."/>
            <person name="Larrondo L.F."/>
            <person name="Lindquist E."/>
            <person name="Ling A."/>
            <person name="Lombard V."/>
            <person name="Lucas S."/>
            <person name="Lundell T."/>
            <person name="Martin R."/>
            <person name="McLaughlin D.J."/>
            <person name="Morgenstern I."/>
            <person name="Morin E."/>
            <person name="Murat C."/>
            <person name="Nagy L.G."/>
            <person name="Nolan M."/>
            <person name="Ohm R.A."/>
            <person name="Patyshakuliyeva A."/>
            <person name="Rokas A."/>
            <person name="Ruiz-Duenas F.J."/>
            <person name="Sabat G."/>
            <person name="Salamov A."/>
            <person name="Samejima M."/>
            <person name="Schmutz J."/>
            <person name="Slot J.C."/>
            <person name="St John F."/>
            <person name="Stenlid J."/>
            <person name="Sun H."/>
            <person name="Sun S."/>
            <person name="Syed K."/>
            <person name="Tsang A."/>
            <person name="Wiebenga A."/>
            <person name="Young D."/>
            <person name="Pisabarro A."/>
            <person name="Eastwood D.C."/>
            <person name="Martin F."/>
            <person name="Cullen D."/>
            <person name="Grigoriev I.V."/>
            <person name="Hibbett D.S."/>
        </authorList>
    </citation>
    <scope>NUCLEOTIDE SEQUENCE</scope>
    <source>
        <strain evidence="4">FP-58527</strain>
        <strain evidence="2">FP-58527 SS1</strain>
    </source>
</reference>
<dbReference type="Proteomes" id="UP000015241">
    <property type="component" value="Unassembled WGS sequence"/>
</dbReference>
<dbReference type="Gene3D" id="1.10.30.10">
    <property type="entry name" value="High mobility group box domain"/>
    <property type="match status" value="1"/>
</dbReference>
<gene>
    <name evidence="2" type="ORF">FOMPIDRAFT_1050640</name>
    <name evidence="3" type="ORF">FOMPIDRAFT_1050674</name>
</gene>
<proteinExistence type="predicted"/>
<dbReference type="AlphaFoldDB" id="S8E7N3"/>
<dbReference type="EMBL" id="KE504157">
    <property type="protein sequence ID" value="EPS99353.1"/>
    <property type="molecule type" value="Genomic_DNA"/>
</dbReference>
<evidence type="ECO:0000256" key="1">
    <source>
        <dbReference type="SAM" id="MobiDB-lite"/>
    </source>
</evidence>
<evidence type="ECO:0000313" key="4">
    <source>
        <dbReference type="Proteomes" id="UP000015241"/>
    </source>
</evidence>
<feature type="compositionally biased region" description="Basic residues" evidence="1">
    <location>
        <begin position="103"/>
        <end position="114"/>
    </location>
</feature>
<keyword evidence="4" id="KW-1185">Reference proteome</keyword>
<evidence type="ECO:0000313" key="3">
    <source>
        <dbReference type="EMBL" id="EPS99397.1"/>
    </source>
</evidence>
<dbReference type="OrthoDB" id="6247875at2759"/>
<evidence type="ECO:0008006" key="5">
    <source>
        <dbReference type="Google" id="ProtNLM"/>
    </source>
</evidence>
<dbReference type="InterPro" id="IPR036910">
    <property type="entry name" value="HMG_box_dom_sf"/>
</dbReference>
<dbReference type="STRING" id="743788.S8E7N3"/>
<name>S8E7N3_FOMSC</name>
<evidence type="ECO:0000313" key="2">
    <source>
        <dbReference type="EMBL" id="EPS99353.1"/>
    </source>
</evidence>
<dbReference type="HOGENOM" id="CLU_1180252_0_0_1"/>
<protein>
    <recommendedName>
        <fullName evidence="5">HMG box domain-containing protein</fullName>
    </recommendedName>
</protein>
<sequence>MTVVRDRLDRHCQRVQANTKTDRPMVTKSRGCLHGCVHVAHVVYAESSPTLGACLLFAGFTQAAWIDRERFRGTAAEEGRKTRTTPRVQRRPSSSSGANGVRIVKRPTTRRRRLSSSSAKHLIKAMSQPWKSQPAGERVQWEGLTKKKEHEVMYPNYVYRPQRTKERAKLKKATGRNGGAQNADTESYISSVFPVASPPIVSPLGRHPASGRLHALMPHTTSPSPKIYPTLTMTI</sequence>
<dbReference type="EMBL" id="KE504157">
    <property type="protein sequence ID" value="EPS99397.1"/>
    <property type="molecule type" value="Genomic_DNA"/>
</dbReference>
<dbReference type="SUPFAM" id="SSF47095">
    <property type="entry name" value="HMG-box"/>
    <property type="match status" value="1"/>
</dbReference>
<accession>S8E7N3</accession>